<dbReference type="InterPro" id="IPR001878">
    <property type="entry name" value="Znf_CCHC"/>
</dbReference>
<dbReference type="Pfam" id="PF07727">
    <property type="entry name" value="RVT_2"/>
    <property type="match status" value="1"/>
</dbReference>
<dbReference type="PROSITE" id="PS50158">
    <property type="entry name" value="ZF_CCHC"/>
    <property type="match status" value="1"/>
</dbReference>
<protein>
    <recommendedName>
        <fullName evidence="3">CCHC-type domain-containing protein</fullName>
    </recommendedName>
</protein>
<keyword evidence="2" id="KW-0862">Zinc</keyword>
<dbReference type="GO" id="GO:0004190">
    <property type="term" value="F:aspartic-type endopeptidase activity"/>
    <property type="evidence" value="ECO:0007669"/>
    <property type="project" value="UniProtKB-KW"/>
</dbReference>
<dbReference type="CDD" id="cd09272">
    <property type="entry name" value="RNase_HI_RT_Ty1"/>
    <property type="match status" value="1"/>
</dbReference>
<dbReference type="InterPro" id="IPR043502">
    <property type="entry name" value="DNA/RNA_pol_sf"/>
</dbReference>
<gene>
    <name evidence="4" type="ORF">SLEP1_g27312</name>
</gene>
<evidence type="ECO:0000313" key="5">
    <source>
        <dbReference type="Proteomes" id="UP001054252"/>
    </source>
</evidence>
<keyword evidence="1" id="KW-0645">Protease</keyword>
<evidence type="ECO:0000313" key="4">
    <source>
        <dbReference type="EMBL" id="GKV16710.1"/>
    </source>
</evidence>
<dbReference type="Pfam" id="PF14223">
    <property type="entry name" value="Retrotran_gag_2"/>
    <property type="match status" value="1"/>
</dbReference>
<evidence type="ECO:0000259" key="3">
    <source>
        <dbReference type="PROSITE" id="PS50158"/>
    </source>
</evidence>
<dbReference type="Proteomes" id="UP001054252">
    <property type="component" value="Unassembled WGS sequence"/>
</dbReference>
<dbReference type="Pfam" id="PF22936">
    <property type="entry name" value="Pol_BBD"/>
    <property type="match status" value="1"/>
</dbReference>
<keyword evidence="2" id="KW-0479">Metal-binding</keyword>
<evidence type="ECO:0000256" key="2">
    <source>
        <dbReference type="PROSITE-ProRule" id="PRU00047"/>
    </source>
</evidence>
<dbReference type="GO" id="GO:0003676">
    <property type="term" value="F:nucleic acid binding"/>
    <property type="evidence" value="ECO:0007669"/>
    <property type="project" value="InterPro"/>
</dbReference>
<dbReference type="SUPFAM" id="SSF56672">
    <property type="entry name" value="DNA/RNA polymerases"/>
    <property type="match status" value="1"/>
</dbReference>
<dbReference type="AlphaFoldDB" id="A0AAV5K1C1"/>
<sequence length="667" mass="75597">MYKALTTLHSAVTEEIFSRIMACDSAKEAWNLIEQEFYGSAKSRQMEVLNLKREFSVLQMSESETVKQFSDRVMKIVNRIRLLGGKLSDKRVVEKVLKERRVRIKKVKEGQLLKRRVEPKEFQRNFQGNRPGRQRQGIQCRACKQFGHIARNCKSKAESSQKANIVENLEQQEEKLFMATRVENCNVVGLNPTSWLIDSGCTHHMTADFSTFKSIDSSYNSKVRLENGDLVEVKGKGVAAVRTPSDTDVGSIIELSNLEENADNLSEQDFDDDYAIRGTKSLDDIYDRCNIAYEEPSNFNEAANSKDWSTAMEEDPKMIELNDTWKLVDRRKNKSVIGVKWVFRVKLNSDGSINKHKARLVAKDIKSAFLNGTLNEEIYVEQPQGYVQKGAEEKVYLLKKALYVLKQAPRAWYSKINDHLLKLGFEKSLSEATLYVKQKSEKLVIVSLYVYNILVTGSCEAALSQFKAEIMSLFNMNDLGKLSYFLGMEGTVDFGITYARTGDVKLIGYSNRDWAGSKDDMKGTSGYCFSLGSGMISWGSQKQQDSVAQSIAEAEYISAAVAVNQAVWLRKLLADVKYPQTKPTEMLCDNQPAVAIATNPVFHKRTKHIKIKYHTLRQAVQDGEIQLLYCSSEEQVADIFTKGLQKARFQYLRGTLGMCNVVVKEEC</sequence>
<dbReference type="Gene3D" id="4.10.60.10">
    <property type="entry name" value="Zinc finger, CCHC-type"/>
    <property type="match status" value="1"/>
</dbReference>
<dbReference type="InterPro" id="IPR013103">
    <property type="entry name" value="RVT_2"/>
</dbReference>
<comment type="caution">
    <text evidence="4">The sequence shown here is derived from an EMBL/GenBank/DDBJ whole genome shotgun (WGS) entry which is preliminary data.</text>
</comment>
<dbReference type="GO" id="GO:0008270">
    <property type="term" value="F:zinc ion binding"/>
    <property type="evidence" value="ECO:0007669"/>
    <property type="project" value="UniProtKB-KW"/>
</dbReference>
<evidence type="ECO:0000256" key="1">
    <source>
        <dbReference type="ARBA" id="ARBA00022750"/>
    </source>
</evidence>
<dbReference type="EMBL" id="BPVZ01000046">
    <property type="protein sequence ID" value="GKV16710.1"/>
    <property type="molecule type" value="Genomic_DNA"/>
</dbReference>
<keyword evidence="2" id="KW-0863">Zinc-finger</keyword>
<feature type="domain" description="CCHC-type" evidence="3">
    <location>
        <begin position="140"/>
        <end position="155"/>
    </location>
</feature>
<dbReference type="PANTHER" id="PTHR11439:SF502">
    <property type="entry name" value="SECRETED RXLR EFFECTOR PROTEIN 161-LIKE"/>
    <property type="match status" value="1"/>
</dbReference>
<dbReference type="SUPFAM" id="SSF57756">
    <property type="entry name" value="Retrovirus zinc finger-like domains"/>
    <property type="match status" value="1"/>
</dbReference>
<name>A0AAV5K1C1_9ROSI</name>
<dbReference type="PANTHER" id="PTHR11439">
    <property type="entry name" value="GAG-POL-RELATED RETROTRANSPOSON"/>
    <property type="match status" value="1"/>
</dbReference>
<proteinExistence type="predicted"/>
<reference evidence="4 5" key="1">
    <citation type="journal article" date="2021" name="Commun. Biol.">
        <title>The genome of Shorea leprosula (Dipterocarpaceae) highlights the ecological relevance of drought in aseasonal tropical rainforests.</title>
        <authorList>
            <person name="Ng K.K.S."/>
            <person name="Kobayashi M.J."/>
            <person name="Fawcett J.A."/>
            <person name="Hatakeyama M."/>
            <person name="Paape T."/>
            <person name="Ng C.H."/>
            <person name="Ang C.C."/>
            <person name="Tnah L.H."/>
            <person name="Lee C.T."/>
            <person name="Nishiyama T."/>
            <person name="Sese J."/>
            <person name="O'Brien M.J."/>
            <person name="Copetti D."/>
            <person name="Mohd Noor M.I."/>
            <person name="Ong R.C."/>
            <person name="Putra M."/>
            <person name="Sireger I.Z."/>
            <person name="Indrioko S."/>
            <person name="Kosugi Y."/>
            <person name="Izuno A."/>
            <person name="Isagi Y."/>
            <person name="Lee S.L."/>
            <person name="Shimizu K.K."/>
        </authorList>
    </citation>
    <scope>NUCLEOTIDE SEQUENCE [LARGE SCALE GENOMIC DNA]</scope>
    <source>
        <strain evidence="4">214</strain>
    </source>
</reference>
<dbReference type="InterPro" id="IPR054722">
    <property type="entry name" value="PolX-like_BBD"/>
</dbReference>
<organism evidence="4 5">
    <name type="scientific">Rubroshorea leprosula</name>
    <dbReference type="NCBI Taxonomy" id="152421"/>
    <lineage>
        <taxon>Eukaryota</taxon>
        <taxon>Viridiplantae</taxon>
        <taxon>Streptophyta</taxon>
        <taxon>Embryophyta</taxon>
        <taxon>Tracheophyta</taxon>
        <taxon>Spermatophyta</taxon>
        <taxon>Magnoliopsida</taxon>
        <taxon>eudicotyledons</taxon>
        <taxon>Gunneridae</taxon>
        <taxon>Pentapetalae</taxon>
        <taxon>rosids</taxon>
        <taxon>malvids</taxon>
        <taxon>Malvales</taxon>
        <taxon>Dipterocarpaceae</taxon>
        <taxon>Rubroshorea</taxon>
    </lineage>
</organism>
<keyword evidence="5" id="KW-1185">Reference proteome</keyword>
<keyword evidence="1" id="KW-0378">Hydrolase</keyword>
<keyword evidence="1" id="KW-0064">Aspartyl protease</keyword>
<dbReference type="SMART" id="SM00343">
    <property type="entry name" value="ZnF_C2HC"/>
    <property type="match status" value="1"/>
</dbReference>
<accession>A0AAV5K1C1</accession>
<dbReference type="InterPro" id="IPR036875">
    <property type="entry name" value="Znf_CCHC_sf"/>
</dbReference>